<name>A0A1D9IC56_9BURK</name>
<organism evidence="1 2">
    <name type="scientific">Cupriavidus malaysiensis</name>
    <dbReference type="NCBI Taxonomy" id="367825"/>
    <lineage>
        <taxon>Bacteria</taxon>
        <taxon>Pseudomonadati</taxon>
        <taxon>Pseudomonadota</taxon>
        <taxon>Betaproteobacteria</taxon>
        <taxon>Burkholderiales</taxon>
        <taxon>Burkholderiaceae</taxon>
        <taxon>Cupriavidus</taxon>
    </lineage>
</organism>
<dbReference type="EMBL" id="CP017755">
    <property type="protein sequence ID" value="AOZ09628.1"/>
    <property type="molecule type" value="Genomic_DNA"/>
</dbReference>
<proteinExistence type="predicted"/>
<accession>A0A1D9IC56</accession>
<protein>
    <submittedName>
        <fullName evidence="1">Uncharacterized protein</fullName>
    </submittedName>
</protein>
<gene>
    <name evidence="1" type="ORF">BKK80_28320</name>
</gene>
<evidence type="ECO:0000313" key="1">
    <source>
        <dbReference type="EMBL" id="AOZ09628.1"/>
    </source>
</evidence>
<dbReference type="RefSeq" id="WP_071072215.1">
    <property type="nucleotide sequence ID" value="NZ_CP017755.1"/>
</dbReference>
<sequence>MQDDTPEHQRLALDFHQRHLNWLRLAIRRYRERDPVASVTLSEPYRAGWIEWEGQTYYYVCGVDAQSMLRLGQVFFAAAPGTLALVDPIAYPPPILGLFALDPPSLYFRSARERSLDAGPDPSAGLSATHGI</sequence>
<dbReference type="Proteomes" id="UP000177515">
    <property type="component" value="Chromosome 2"/>
</dbReference>
<keyword evidence="2" id="KW-1185">Reference proteome</keyword>
<reference evidence="1 2" key="1">
    <citation type="submission" date="2016-10" db="EMBL/GenBank/DDBJ databases">
        <title>Complete genome sequences of three Cupriavidus strains isolated from various Malaysian environments.</title>
        <authorList>
            <person name="Abdullah A.A.-A."/>
            <person name="Shafie N.A.H."/>
            <person name="Lau N.S."/>
        </authorList>
    </citation>
    <scope>NUCLEOTIDE SEQUENCE [LARGE SCALE GENOMIC DNA]</scope>
    <source>
        <strain evidence="1 2">USMAA1020</strain>
    </source>
</reference>
<evidence type="ECO:0000313" key="2">
    <source>
        <dbReference type="Proteomes" id="UP000177515"/>
    </source>
</evidence>